<dbReference type="GO" id="GO:0046872">
    <property type="term" value="F:metal ion binding"/>
    <property type="evidence" value="ECO:0007669"/>
    <property type="project" value="UniProtKB-KW"/>
</dbReference>
<keyword evidence="5" id="KW-1185">Reference proteome</keyword>
<evidence type="ECO:0000313" key="4">
    <source>
        <dbReference type="EMBL" id="MBC3515516.1"/>
    </source>
</evidence>
<reference evidence="4" key="1">
    <citation type="submission" date="2020-08" db="EMBL/GenBank/DDBJ databases">
        <authorList>
            <person name="Liu C."/>
            <person name="Sun Q."/>
        </authorList>
    </citation>
    <scope>NUCLEOTIDE SEQUENCE</scope>
    <source>
        <strain evidence="4">NSJ-65</strain>
    </source>
</reference>
<feature type="binding site" evidence="3">
    <location>
        <position position="297"/>
    </location>
    <ligand>
        <name>Mg(2+)</name>
        <dbReference type="ChEBI" id="CHEBI:18420"/>
        <label>1</label>
    </ligand>
</feature>
<keyword evidence="3" id="KW-0479">Metal-binding</keyword>
<feature type="binding site" evidence="3">
    <location>
        <position position="67"/>
    </location>
    <ligand>
        <name>Mg(2+)</name>
        <dbReference type="ChEBI" id="CHEBI:18420"/>
        <label>1</label>
    </ligand>
</feature>
<dbReference type="InterPro" id="IPR005502">
    <property type="entry name" value="Ribosyl_crysJ1"/>
</dbReference>
<dbReference type="GO" id="GO:0016787">
    <property type="term" value="F:hydrolase activity"/>
    <property type="evidence" value="ECO:0007669"/>
    <property type="project" value="UniProtKB-KW"/>
</dbReference>
<organism evidence="4 5">
    <name type="scientific">Neobittarella massiliensis</name>
    <name type="common">ex Bilen et al. 2018</name>
    <dbReference type="NCBI Taxonomy" id="2041842"/>
    <lineage>
        <taxon>Bacteria</taxon>
        <taxon>Bacillati</taxon>
        <taxon>Bacillota</taxon>
        <taxon>Clostridia</taxon>
        <taxon>Eubacteriales</taxon>
        <taxon>Oscillospiraceae</taxon>
        <taxon>Neobittarella (ex Bilen et al. 2018)</taxon>
    </lineage>
</organism>
<dbReference type="AlphaFoldDB" id="A0A8J6IJ92"/>
<dbReference type="PANTHER" id="PTHR16222:SF24">
    <property type="entry name" value="ADP-RIBOSYLHYDROLASE ARH3"/>
    <property type="match status" value="1"/>
</dbReference>
<proteinExistence type="inferred from homology"/>
<dbReference type="Gene3D" id="1.10.4080.10">
    <property type="entry name" value="ADP-ribosylation/Crystallin J1"/>
    <property type="match status" value="1"/>
</dbReference>
<keyword evidence="3" id="KW-0460">Magnesium</keyword>
<dbReference type="InterPro" id="IPR036705">
    <property type="entry name" value="Ribosyl_crysJ1_sf"/>
</dbReference>
<comment type="similarity">
    <text evidence="1">Belongs to the ADP-ribosylglycohydrolase family.</text>
</comment>
<gene>
    <name evidence="4" type="ORF">H8K20_03770</name>
</gene>
<comment type="caution">
    <text evidence="4">The sequence shown here is derived from an EMBL/GenBank/DDBJ whole genome shotgun (WGS) entry which is preliminary data.</text>
</comment>
<dbReference type="PANTHER" id="PTHR16222">
    <property type="entry name" value="ADP-RIBOSYLGLYCOHYDROLASE"/>
    <property type="match status" value="1"/>
</dbReference>
<evidence type="ECO:0000256" key="2">
    <source>
        <dbReference type="ARBA" id="ARBA00022801"/>
    </source>
</evidence>
<evidence type="ECO:0000313" key="5">
    <source>
        <dbReference type="Proteomes" id="UP000597668"/>
    </source>
</evidence>
<feature type="binding site" evidence="3">
    <location>
        <position position="65"/>
    </location>
    <ligand>
        <name>Mg(2+)</name>
        <dbReference type="ChEBI" id="CHEBI:18420"/>
        <label>1</label>
    </ligand>
</feature>
<feature type="binding site" evidence="3">
    <location>
        <position position="66"/>
    </location>
    <ligand>
        <name>Mg(2+)</name>
        <dbReference type="ChEBI" id="CHEBI:18420"/>
        <label>1</label>
    </ligand>
</feature>
<sequence>MVKSYSVYDRILGSLTVAGMGDGMGGATEAMSTDEIKKKFGGLVTKFEDPFDNKIAYGNFVAEVTDDASQMYEMAKMMVKEKGDLTVQGAADALVIWSESYPKYFPRNAGPTTSHVIKELKEGADPEEVGKVGLLYGRGTSNGAAMRVAAAGLVHPGDLEGAVQTAVIMTKPSHGTQHAYSGACAIACAIAEAMTEQANVFTIIKAALYGAKRGEEIGLKEARIATGVRLYDKLLEGITIGLDATDMEDCIAKLEARIGNGGEIQPSVACAMGLFVFACGDPHQTILGGANIGGDTDTIACIAGMVAGAYSGYEALRKDWVELFEQANPALDFKAVSKDLAAIAESRM</sequence>
<dbReference type="Pfam" id="PF03747">
    <property type="entry name" value="ADP_ribosyl_GH"/>
    <property type="match status" value="1"/>
</dbReference>
<protein>
    <submittedName>
        <fullName evidence="4">ADP-ribosylglycohydrolase family protein</fullName>
    </submittedName>
</protein>
<dbReference type="EMBL" id="JACOGI010000001">
    <property type="protein sequence ID" value="MBC3515516.1"/>
    <property type="molecule type" value="Genomic_DNA"/>
</dbReference>
<feature type="binding site" evidence="3">
    <location>
        <position position="298"/>
    </location>
    <ligand>
        <name>Mg(2+)</name>
        <dbReference type="ChEBI" id="CHEBI:18420"/>
        <label>1</label>
    </ligand>
</feature>
<comment type="cofactor">
    <cofactor evidence="3">
        <name>Mg(2+)</name>
        <dbReference type="ChEBI" id="CHEBI:18420"/>
    </cofactor>
    <text evidence="3">Binds 2 magnesium ions per subunit.</text>
</comment>
<dbReference type="OrthoDB" id="9814572at2"/>
<accession>A0A8J6IJ92</accession>
<evidence type="ECO:0000256" key="3">
    <source>
        <dbReference type="PIRSR" id="PIRSR605502-1"/>
    </source>
</evidence>
<dbReference type="Proteomes" id="UP000597668">
    <property type="component" value="Unassembled WGS sequence"/>
</dbReference>
<evidence type="ECO:0000256" key="1">
    <source>
        <dbReference type="ARBA" id="ARBA00010702"/>
    </source>
</evidence>
<dbReference type="SUPFAM" id="SSF101478">
    <property type="entry name" value="ADP-ribosylglycohydrolase"/>
    <property type="match status" value="1"/>
</dbReference>
<keyword evidence="2" id="KW-0378">Hydrolase</keyword>
<dbReference type="InterPro" id="IPR050792">
    <property type="entry name" value="ADP-ribosylglycohydrolase"/>
</dbReference>
<feature type="binding site" evidence="3">
    <location>
        <position position="295"/>
    </location>
    <ligand>
        <name>Mg(2+)</name>
        <dbReference type="ChEBI" id="CHEBI:18420"/>
        <label>1</label>
    </ligand>
</feature>
<name>A0A8J6IJ92_9FIRM</name>